<organism evidence="2 3">
    <name type="scientific">Burkholderia thailandensis</name>
    <dbReference type="NCBI Taxonomy" id="57975"/>
    <lineage>
        <taxon>Bacteria</taxon>
        <taxon>Pseudomonadati</taxon>
        <taxon>Pseudomonadota</taxon>
        <taxon>Betaproteobacteria</taxon>
        <taxon>Burkholderiales</taxon>
        <taxon>Burkholderiaceae</taxon>
        <taxon>Burkholderia</taxon>
        <taxon>pseudomallei group</taxon>
    </lineage>
</organism>
<dbReference type="Proteomes" id="UP001272137">
    <property type="component" value="Unassembled WGS sequence"/>
</dbReference>
<feature type="compositionally biased region" description="Low complexity" evidence="1">
    <location>
        <begin position="13"/>
        <end position="25"/>
    </location>
</feature>
<feature type="region of interest" description="Disordered" evidence="1">
    <location>
        <begin position="1"/>
        <end position="25"/>
    </location>
</feature>
<proteinExistence type="predicted"/>
<name>A0AAW9CPN1_BURTH</name>
<evidence type="ECO:0000313" key="3">
    <source>
        <dbReference type="Proteomes" id="UP001272137"/>
    </source>
</evidence>
<protein>
    <submittedName>
        <fullName evidence="2">Uncharacterized protein</fullName>
    </submittedName>
</protein>
<dbReference type="AlphaFoldDB" id="A0AAW9CPN1"/>
<comment type="caution">
    <text evidence="2">The sequence shown here is derived from an EMBL/GenBank/DDBJ whole genome shotgun (WGS) entry which is preliminary data.</text>
</comment>
<sequence length="84" mass="8863">MARAPARLHPGPAAGRRAVVSPAPARAARIAVRRSVAVNVRRERGIARRAHAKGRPAVVSGCGATRANPVQPRVPDIARTAYFP</sequence>
<evidence type="ECO:0000256" key="1">
    <source>
        <dbReference type="SAM" id="MobiDB-lite"/>
    </source>
</evidence>
<dbReference type="EMBL" id="QXCT01000001">
    <property type="protein sequence ID" value="MDW9252569.1"/>
    <property type="molecule type" value="Genomic_DNA"/>
</dbReference>
<accession>A0AAW9CPN1</accession>
<evidence type="ECO:0000313" key="2">
    <source>
        <dbReference type="EMBL" id="MDW9252569.1"/>
    </source>
</evidence>
<reference evidence="2" key="1">
    <citation type="submission" date="2018-08" db="EMBL/GenBank/DDBJ databases">
        <title>Identification of Burkholderia cepacia strains that express a Burkholderia pseudomallei-like capsular polysaccharide.</title>
        <authorList>
            <person name="Burtnick M.N."/>
            <person name="Vongsouvath M."/>
            <person name="Newton P."/>
            <person name="Wuthiekanun V."/>
            <person name="Limmathurotsakul D."/>
            <person name="Brett P.J."/>
            <person name="Chantratita N."/>
            <person name="Dance D.A."/>
        </authorList>
    </citation>
    <scope>NUCLEOTIDE SEQUENCE</scope>
    <source>
        <strain evidence="2">SBXCC001</strain>
    </source>
</reference>
<gene>
    <name evidence="2" type="ORF">C7S16_4889</name>
</gene>